<name>A0A1J5SQB5_9ZZZZ</name>
<organism evidence="2">
    <name type="scientific">mine drainage metagenome</name>
    <dbReference type="NCBI Taxonomy" id="410659"/>
    <lineage>
        <taxon>unclassified sequences</taxon>
        <taxon>metagenomes</taxon>
        <taxon>ecological metagenomes</taxon>
    </lineage>
</organism>
<reference evidence="2" key="1">
    <citation type="submission" date="2016-10" db="EMBL/GenBank/DDBJ databases">
        <title>Sequence of Gallionella enrichment culture.</title>
        <authorList>
            <person name="Poehlein A."/>
            <person name="Muehling M."/>
            <person name="Daniel R."/>
        </authorList>
    </citation>
    <scope>NUCLEOTIDE SEQUENCE</scope>
</reference>
<dbReference type="InterPro" id="IPR007432">
    <property type="entry name" value="DUF480"/>
</dbReference>
<dbReference type="AlphaFoldDB" id="A0A1J5SQB5"/>
<dbReference type="InterPro" id="IPR036388">
    <property type="entry name" value="WH-like_DNA-bd_sf"/>
</dbReference>
<keyword evidence="1" id="KW-0175">Coiled coil</keyword>
<feature type="coiled-coil region" evidence="1">
    <location>
        <begin position="192"/>
        <end position="219"/>
    </location>
</feature>
<evidence type="ECO:0000256" key="1">
    <source>
        <dbReference type="SAM" id="Coils"/>
    </source>
</evidence>
<evidence type="ECO:0000313" key="2">
    <source>
        <dbReference type="EMBL" id="OIR02254.1"/>
    </source>
</evidence>
<accession>A0A1J5SQB5</accession>
<dbReference type="EMBL" id="MLJW01000076">
    <property type="protein sequence ID" value="OIR02254.1"/>
    <property type="molecule type" value="Genomic_DNA"/>
</dbReference>
<dbReference type="Gene3D" id="1.10.10.10">
    <property type="entry name" value="Winged helix-like DNA-binding domain superfamily/Winged helix DNA-binding domain"/>
    <property type="match status" value="2"/>
</dbReference>
<proteinExistence type="inferred from homology"/>
<dbReference type="HAMAP" id="MF_01584">
    <property type="entry name" value="UPF0502"/>
    <property type="match status" value="1"/>
</dbReference>
<comment type="caution">
    <text evidence="2">The sequence shown here is derived from an EMBL/GenBank/DDBJ whole genome shotgun (WGS) entry which is preliminary data.</text>
</comment>
<dbReference type="SUPFAM" id="SSF46785">
    <property type="entry name" value="Winged helix' DNA-binding domain"/>
    <property type="match status" value="2"/>
</dbReference>
<dbReference type="InterPro" id="IPR036390">
    <property type="entry name" value="WH_DNA-bd_sf"/>
</dbReference>
<dbReference type="PANTHER" id="PTHR38768">
    <property type="entry name" value="UPF0502 PROTEIN YCEH"/>
    <property type="match status" value="1"/>
</dbReference>
<sequence length="225" mass="24257">MSFTLPILSLLETRVLGVLAEKQRTVPDSYPLTLNALVSGCNQKSSRDPVIEASESEVQSALDSLRALSLIVETSGGRASRYGHNIERVLRVPTQSTALLTMLMLRGPQTAGELRINCERLHRFADISSVEAFLAELSERAEGALVAELPRQPGSRENRWMHLLSGMPAVDEKVPAGPVSYAPTGDVTVGEIAALKANVTRLEAEVGELRGLVEKLYAELGIPGS</sequence>
<dbReference type="Pfam" id="PF04337">
    <property type="entry name" value="DUF480"/>
    <property type="match status" value="1"/>
</dbReference>
<protein>
    <submittedName>
        <fullName evidence="2">Uncharacterized protein</fullName>
    </submittedName>
</protein>
<gene>
    <name evidence="2" type="ORF">GALL_156260</name>
</gene>
<dbReference type="PANTHER" id="PTHR38768:SF1">
    <property type="entry name" value="UPF0502 PROTEIN YCEH"/>
    <property type="match status" value="1"/>
</dbReference>